<comment type="caution">
    <text evidence="2">The sequence shown here is derived from an EMBL/GenBank/DDBJ whole genome shotgun (WGS) entry which is preliminary data.</text>
</comment>
<gene>
    <name evidence="2" type="ORF">E3N88_31604</name>
</gene>
<evidence type="ECO:0000256" key="1">
    <source>
        <dbReference type="SAM" id="MobiDB-lite"/>
    </source>
</evidence>
<proteinExistence type="predicted"/>
<reference evidence="2 3" key="1">
    <citation type="submission" date="2019-05" db="EMBL/GenBank/DDBJ databases">
        <title>Mikania micrantha, genome provides insights into the molecular mechanism of rapid growth.</title>
        <authorList>
            <person name="Liu B."/>
        </authorList>
    </citation>
    <scope>NUCLEOTIDE SEQUENCE [LARGE SCALE GENOMIC DNA]</scope>
    <source>
        <strain evidence="2">NLD-2019</strain>
        <tissue evidence="2">Leaf</tissue>
    </source>
</reference>
<organism evidence="2 3">
    <name type="scientific">Mikania micrantha</name>
    <name type="common">bitter vine</name>
    <dbReference type="NCBI Taxonomy" id="192012"/>
    <lineage>
        <taxon>Eukaryota</taxon>
        <taxon>Viridiplantae</taxon>
        <taxon>Streptophyta</taxon>
        <taxon>Embryophyta</taxon>
        <taxon>Tracheophyta</taxon>
        <taxon>Spermatophyta</taxon>
        <taxon>Magnoliopsida</taxon>
        <taxon>eudicotyledons</taxon>
        <taxon>Gunneridae</taxon>
        <taxon>Pentapetalae</taxon>
        <taxon>asterids</taxon>
        <taxon>campanulids</taxon>
        <taxon>Asterales</taxon>
        <taxon>Asteraceae</taxon>
        <taxon>Asteroideae</taxon>
        <taxon>Heliantheae alliance</taxon>
        <taxon>Eupatorieae</taxon>
        <taxon>Mikania</taxon>
    </lineage>
</organism>
<dbReference type="EMBL" id="SZYD01000016">
    <property type="protein sequence ID" value="KAD3336085.1"/>
    <property type="molecule type" value="Genomic_DNA"/>
</dbReference>
<keyword evidence="3" id="KW-1185">Reference proteome</keyword>
<dbReference type="Proteomes" id="UP000326396">
    <property type="component" value="Linkage Group LG6"/>
</dbReference>
<dbReference type="AlphaFoldDB" id="A0A5N6M608"/>
<sequence>MLATSNQPPECCEDPQGISSGGEFSEIKQTTSLNTGKSSSREPSFWNTNSFIQNAIPSEPGSQTYHEWIHPLEFLRIIHFEVACKAAGGLY</sequence>
<protein>
    <submittedName>
        <fullName evidence="2">Uncharacterized protein</fullName>
    </submittedName>
</protein>
<evidence type="ECO:0000313" key="3">
    <source>
        <dbReference type="Proteomes" id="UP000326396"/>
    </source>
</evidence>
<feature type="compositionally biased region" description="Polar residues" evidence="1">
    <location>
        <begin position="27"/>
        <end position="45"/>
    </location>
</feature>
<name>A0A5N6M608_9ASTR</name>
<feature type="region of interest" description="Disordered" evidence="1">
    <location>
        <begin position="1"/>
        <end position="45"/>
    </location>
</feature>
<accession>A0A5N6M608</accession>
<evidence type="ECO:0000313" key="2">
    <source>
        <dbReference type="EMBL" id="KAD3336085.1"/>
    </source>
</evidence>